<dbReference type="GO" id="GO:0055052">
    <property type="term" value="C:ATP-binding cassette (ABC) transporter complex, substrate-binding subunit-containing"/>
    <property type="evidence" value="ECO:0007669"/>
    <property type="project" value="TreeGrafter"/>
</dbReference>
<comment type="similarity">
    <text evidence="1">Belongs to the bacterial solute-binding protein 1 family.</text>
</comment>
<evidence type="ECO:0000256" key="2">
    <source>
        <dbReference type="ARBA" id="ARBA00022448"/>
    </source>
</evidence>
<dbReference type="Proteomes" id="UP000707356">
    <property type="component" value="Unassembled WGS sequence"/>
</dbReference>
<dbReference type="Gene3D" id="3.40.190.10">
    <property type="entry name" value="Periplasmic binding protein-like II"/>
    <property type="match status" value="2"/>
</dbReference>
<gene>
    <name evidence="4" type="ORF">KME07_19450</name>
</gene>
<comment type="caution">
    <text evidence="4">The sequence shown here is derived from an EMBL/GenBank/DDBJ whole genome shotgun (WGS) entry which is preliminary data.</text>
</comment>
<reference evidence="4" key="1">
    <citation type="submission" date="2021-05" db="EMBL/GenBank/DDBJ databases">
        <authorList>
            <person name="Pietrasiak N."/>
            <person name="Ward R."/>
            <person name="Stajich J.E."/>
            <person name="Kurbessoian T."/>
        </authorList>
    </citation>
    <scope>NUCLEOTIDE SEQUENCE</scope>
    <source>
        <strain evidence="4">GSE-TBD4-15B</strain>
    </source>
</reference>
<dbReference type="AlphaFoldDB" id="A0A951U673"/>
<dbReference type="GO" id="GO:0042956">
    <property type="term" value="P:maltodextrin transmembrane transport"/>
    <property type="evidence" value="ECO:0007669"/>
    <property type="project" value="TreeGrafter"/>
</dbReference>
<evidence type="ECO:0000313" key="5">
    <source>
        <dbReference type="Proteomes" id="UP000707356"/>
    </source>
</evidence>
<dbReference type="SUPFAM" id="SSF53850">
    <property type="entry name" value="Periplasmic binding protein-like II"/>
    <property type="match status" value="1"/>
</dbReference>
<accession>A0A951U673</accession>
<sequence>MPVFRVRNWLRRILLTGLAAICCGLVLWGQLGRTQPPVHLTMLTSALDAAQGQSLVAVFEAQNPDIKLDVVEGPNASNLIEDLYTSSFLLGDSPYDLVMMDVVWLPKFAAAGWLLDLTDKIPAADLADFMLPDLEGGRYNGKLYRLPVRSDAQLLYYRQDWLEQAGLAPPETFGDLVAVSKDLQQANLAQWGYVWQGRQFEGLAAVFVDILAGFGGYWVNPEQLEVGLDRPEAIQAVEFLRGTIDQGISPAGVSNYQHEDARRLFQQGKTAFMHNWPYAYPLGNAEDSPVKGKFGIRQMVHQPGLSSASCLGGWGIGIAKQTAHPEAALRAVQFYASPQAQRLSILDNGYLPTRRSLYADPEVLAKYPYFAGMSTVVENAVLRPPIAQYAQASDILQRYLSAAITQRMSPAAAMQAAATETRALLERRG</sequence>
<dbReference type="EMBL" id="JAHHHV010000078">
    <property type="protein sequence ID" value="MBW4467609.1"/>
    <property type="molecule type" value="Genomic_DNA"/>
</dbReference>
<dbReference type="Pfam" id="PF01547">
    <property type="entry name" value="SBP_bac_1"/>
    <property type="match status" value="1"/>
</dbReference>
<organism evidence="4 5">
    <name type="scientific">Pegethrix bostrychoides GSE-TBD4-15B</name>
    <dbReference type="NCBI Taxonomy" id="2839662"/>
    <lineage>
        <taxon>Bacteria</taxon>
        <taxon>Bacillati</taxon>
        <taxon>Cyanobacteriota</taxon>
        <taxon>Cyanophyceae</taxon>
        <taxon>Oculatellales</taxon>
        <taxon>Oculatellaceae</taxon>
        <taxon>Pegethrix</taxon>
    </lineage>
</organism>
<dbReference type="InterPro" id="IPR006059">
    <property type="entry name" value="SBP"/>
</dbReference>
<dbReference type="GO" id="GO:1901982">
    <property type="term" value="F:maltose binding"/>
    <property type="evidence" value="ECO:0007669"/>
    <property type="project" value="TreeGrafter"/>
</dbReference>
<reference evidence="4" key="2">
    <citation type="journal article" date="2022" name="Microbiol. Resour. Announc.">
        <title>Metagenome Sequencing to Explore Phylogenomics of Terrestrial Cyanobacteria.</title>
        <authorList>
            <person name="Ward R.D."/>
            <person name="Stajich J.E."/>
            <person name="Johansen J.R."/>
            <person name="Huntemann M."/>
            <person name="Clum A."/>
            <person name="Foster B."/>
            <person name="Foster B."/>
            <person name="Roux S."/>
            <person name="Palaniappan K."/>
            <person name="Varghese N."/>
            <person name="Mukherjee S."/>
            <person name="Reddy T.B.K."/>
            <person name="Daum C."/>
            <person name="Copeland A."/>
            <person name="Chen I.A."/>
            <person name="Ivanova N.N."/>
            <person name="Kyrpides N.C."/>
            <person name="Shapiro N."/>
            <person name="Eloe-Fadrosh E.A."/>
            <person name="Pietrasiak N."/>
        </authorList>
    </citation>
    <scope>NUCLEOTIDE SEQUENCE</scope>
    <source>
        <strain evidence="4">GSE-TBD4-15B</strain>
    </source>
</reference>
<evidence type="ECO:0000256" key="1">
    <source>
        <dbReference type="ARBA" id="ARBA00008520"/>
    </source>
</evidence>
<dbReference type="PANTHER" id="PTHR30061">
    <property type="entry name" value="MALTOSE-BINDING PERIPLASMIC PROTEIN"/>
    <property type="match status" value="1"/>
</dbReference>
<dbReference type="PANTHER" id="PTHR30061:SF50">
    <property type="entry name" value="MALTOSE_MALTODEXTRIN-BINDING PERIPLASMIC PROTEIN"/>
    <property type="match status" value="1"/>
</dbReference>
<proteinExistence type="inferred from homology"/>
<protein>
    <submittedName>
        <fullName evidence="4">ABC transporter substrate-binding protein</fullName>
    </submittedName>
</protein>
<evidence type="ECO:0000313" key="4">
    <source>
        <dbReference type="EMBL" id="MBW4467609.1"/>
    </source>
</evidence>
<dbReference type="GO" id="GO:0015768">
    <property type="term" value="P:maltose transport"/>
    <property type="evidence" value="ECO:0007669"/>
    <property type="project" value="TreeGrafter"/>
</dbReference>
<dbReference type="CDD" id="cd14750">
    <property type="entry name" value="PBP2_TMBP"/>
    <property type="match status" value="1"/>
</dbReference>
<keyword evidence="3" id="KW-0732">Signal</keyword>
<keyword evidence="2" id="KW-0813">Transport</keyword>
<name>A0A951U673_9CYAN</name>
<evidence type="ECO:0000256" key="3">
    <source>
        <dbReference type="ARBA" id="ARBA00022729"/>
    </source>
</evidence>